<keyword evidence="1" id="KW-0472">Membrane</keyword>
<keyword evidence="1" id="KW-0812">Transmembrane</keyword>
<feature type="transmembrane region" description="Helical" evidence="1">
    <location>
        <begin position="109"/>
        <end position="126"/>
    </location>
</feature>
<dbReference type="PANTHER" id="PTHR13527">
    <property type="entry name" value="SAYSVFN DOMAIN-CONTAINING PROTEIN 1"/>
    <property type="match status" value="1"/>
</dbReference>
<dbReference type="Pfam" id="PF10260">
    <property type="entry name" value="SAYSvFN"/>
    <property type="match status" value="1"/>
</dbReference>
<dbReference type="InterPro" id="IPR039159">
    <property type="entry name" value="SAYSD1"/>
</dbReference>
<organism evidence="3 4">
    <name type="scientific">Polyplax serrata</name>
    <name type="common">Common mouse louse</name>
    <dbReference type="NCBI Taxonomy" id="468196"/>
    <lineage>
        <taxon>Eukaryota</taxon>
        <taxon>Metazoa</taxon>
        <taxon>Ecdysozoa</taxon>
        <taxon>Arthropoda</taxon>
        <taxon>Hexapoda</taxon>
        <taxon>Insecta</taxon>
        <taxon>Pterygota</taxon>
        <taxon>Neoptera</taxon>
        <taxon>Paraneoptera</taxon>
        <taxon>Psocodea</taxon>
        <taxon>Troctomorpha</taxon>
        <taxon>Phthiraptera</taxon>
        <taxon>Anoplura</taxon>
        <taxon>Polyplacidae</taxon>
        <taxon>Polyplax</taxon>
    </lineage>
</organism>
<feature type="domain" description="SAYSvFN" evidence="2">
    <location>
        <begin position="93"/>
        <end position="161"/>
    </location>
</feature>
<comment type="caution">
    <text evidence="3">The sequence shown here is derived from an EMBL/GenBank/DDBJ whole genome shotgun (WGS) entry which is preliminary data.</text>
</comment>
<dbReference type="Proteomes" id="UP001372834">
    <property type="component" value="Unassembled WGS sequence"/>
</dbReference>
<evidence type="ECO:0000259" key="2">
    <source>
        <dbReference type="Pfam" id="PF10260"/>
    </source>
</evidence>
<protein>
    <recommendedName>
        <fullName evidence="2">SAYSvFN domain-containing protein</fullName>
    </recommendedName>
</protein>
<dbReference type="AlphaFoldDB" id="A0AAN8PBV2"/>
<gene>
    <name evidence="3" type="ORF">RUM43_006903</name>
</gene>
<dbReference type="PANTHER" id="PTHR13527:SF0">
    <property type="entry name" value="SAYSVFN DOMAIN-CONTAINING PROTEIN 1"/>
    <property type="match status" value="1"/>
</dbReference>
<dbReference type="EMBL" id="JAWJWE010000003">
    <property type="protein sequence ID" value="KAK6638636.1"/>
    <property type="molecule type" value="Genomic_DNA"/>
</dbReference>
<keyword evidence="1" id="KW-1133">Transmembrane helix</keyword>
<proteinExistence type="predicted"/>
<feature type="transmembrane region" description="Helical" evidence="1">
    <location>
        <begin position="81"/>
        <end position="103"/>
    </location>
</feature>
<sequence>MEAKLKEFKSRRRREILLNKPKQLLNDILDRFSFKNDTLQENVKSPLVGEESPGNTPRVLDDDERSILSVASSDISISLPLMTWSNMLLCALYFVLWVIFYLIAIQLEFGYVYLVLSGLVFIYFNTRTGPKKEGEISAYSVFNPGCEAIEGTLKAEQLEREFNLIQHEKPSPHRS</sequence>
<dbReference type="InterPro" id="IPR019387">
    <property type="entry name" value="SAYSvFN_dom"/>
</dbReference>
<accession>A0AAN8PBV2</accession>
<evidence type="ECO:0000313" key="4">
    <source>
        <dbReference type="Proteomes" id="UP001372834"/>
    </source>
</evidence>
<reference evidence="3 4" key="1">
    <citation type="submission" date="2023-10" db="EMBL/GenBank/DDBJ databases">
        <title>Genomes of two closely related lineages of the louse Polyplax serrata with different host specificities.</title>
        <authorList>
            <person name="Martinu J."/>
            <person name="Tarabai H."/>
            <person name="Stefka J."/>
            <person name="Hypsa V."/>
        </authorList>
    </citation>
    <scope>NUCLEOTIDE SEQUENCE [LARGE SCALE GENOMIC DNA]</scope>
    <source>
        <strain evidence="3">HR10_N</strain>
    </source>
</reference>
<evidence type="ECO:0000313" key="3">
    <source>
        <dbReference type="EMBL" id="KAK6638636.1"/>
    </source>
</evidence>
<evidence type="ECO:0000256" key="1">
    <source>
        <dbReference type="SAM" id="Phobius"/>
    </source>
</evidence>
<name>A0AAN8PBV2_POLSC</name>